<dbReference type="Gene3D" id="2.160.10.10">
    <property type="entry name" value="Hexapeptide repeat proteins"/>
    <property type="match status" value="1"/>
</dbReference>
<dbReference type="PANTHER" id="PTHR42883">
    <property type="entry name" value="GLUCOSE-1-PHOSPHATE THYMIDYLTRANSFERASE"/>
    <property type="match status" value="1"/>
</dbReference>
<dbReference type="InterPro" id="IPR005835">
    <property type="entry name" value="NTP_transferase_dom"/>
</dbReference>
<gene>
    <name evidence="2" type="primary">inkA</name>
</gene>
<proteinExistence type="predicted"/>
<dbReference type="EMBL" id="DQ399653">
    <property type="protein sequence ID" value="ABD59208.1"/>
    <property type="molecule type" value="Genomic_DNA"/>
</dbReference>
<dbReference type="AlphaFoldDB" id="Q27IF8"/>
<evidence type="ECO:0000259" key="1">
    <source>
        <dbReference type="Pfam" id="PF00483"/>
    </source>
</evidence>
<dbReference type="SUPFAM" id="SSF53448">
    <property type="entry name" value="Nucleotide-diphospho-sugar transferases"/>
    <property type="match status" value="1"/>
</dbReference>
<dbReference type="PANTHER" id="PTHR42883:SF2">
    <property type="entry name" value="THYMIDYLYLTRANSFERASE"/>
    <property type="match status" value="1"/>
</dbReference>
<dbReference type="NCBIfam" id="TIGR01208">
    <property type="entry name" value="rmlA_long"/>
    <property type="match status" value="1"/>
</dbReference>
<reference evidence="2" key="1">
    <citation type="journal article" date="2007" name="Appl. Microbiol. Biotechnol.">
        <title>Genetic organization of the biosynthetic gene cluster for the indolocarbazole K-252a in Nonomuraea longicatena JCM 11136.</title>
        <authorList>
            <person name="Kim S.Y."/>
            <person name="Park J.S."/>
            <person name="Chae C.S."/>
            <person name="Hyun C.G."/>
            <person name="Choi B.W."/>
            <person name="Shin J."/>
            <person name="Oh K.B."/>
        </authorList>
    </citation>
    <scope>NUCLEOTIDE SEQUENCE</scope>
</reference>
<accession>Q27IF8</accession>
<dbReference type="Pfam" id="PF00483">
    <property type="entry name" value="NTP_transferase"/>
    <property type="match status" value="1"/>
</dbReference>
<dbReference type="InterPro" id="IPR005908">
    <property type="entry name" value="G1P_thy_trans_l"/>
</dbReference>
<protein>
    <submittedName>
        <fullName evidence="2">InkA</fullName>
    </submittedName>
</protein>
<name>Q27IF8_9ACTN</name>
<sequence>MTQTCPLPEFPFVRSSALDADARGIELLGDAPVVRARYRDGGELWVALGNEAARQVVTDPRFSRHAAVEPDGPKIEAAVGDGSAFGLRATYLRQRAPLGLAHAVSIARDFLGDDDFVMYLGDNFIVGGIDALVERFARVRPAAQIMLTRVGDPSQFGVAELDADGRVVSLAEKPAHPKSDLALVGVYLFTPAVHAAVAGLKPSWRGELEITDAIQWLIEAGLRVDSSVISGYWKDTGNVADMLEVNRLVLESLEPRTDGRVDGSELIGRVVVERGAVVERSRVVGPAIIGAGARVEASYVGPFTSIGAGCVVARSEIEYSIVLPRASIDGVGRIEASLIGHDVEVTPAPSTPRAHRLVLGDHSKVQISS</sequence>
<dbReference type="InterPro" id="IPR029044">
    <property type="entry name" value="Nucleotide-diphossugar_trans"/>
</dbReference>
<feature type="domain" description="Nucleotidyl transferase" evidence="1">
    <location>
        <begin position="72"/>
        <end position="250"/>
    </location>
</feature>
<dbReference type="Gene3D" id="3.90.550.10">
    <property type="entry name" value="Spore Coat Polysaccharide Biosynthesis Protein SpsA, Chain A"/>
    <property type="match status" value="1"/>
</dbReference>
<organism evidence="2">
    <name type="scientific">Nonomuraea longicatena</name>
    <dbReference type="NCBI Taxonomy" id="83682"/>
    <lineage>
        <taxon>Bacteria</taxon>
        <taxon>Bacillati</taxon>
        <taxon>Actinomycetota</taxon>
        <taxon>Actinomycetes</taxon>
        <taxon>Streptosporangiales</taxon>
        <taxon>Streptosporangiaceae</taxon>
        <taxon>Nonomuraea</taxon>
    </lineage>
</organism>
<evidence type="ECO:0000313" key="2">
    <source>
        <dbReference type="EMBL" id="ABD59208.1"/>
    </source>
</evidence>